<accession>A0A2Z6RFK9</accession>
<name>A0A2Z6RFK9_9GLOM</name>
<protein>
    <submittedName>
        <fullName evidence="1">Uncharacterized protein</fullName>
    </submittedName>
</protein>
<proteinExistence type="predicted"/>
<evidence type="ECO:0000313" key="1">
    <source>
        <dbReference type="EMBL" id="GBC00874.1"/>
    </source>
</evidence>
<dbReference type="Proteomes" id="UP000247702">
    <property type="component" value="Unassembled WGS sequence"/>
</dbReference>
<evidence type="ECO:0000313" key="2">
    <source>
        <dbReference type="Proteomes" id="UP000247702"/>
    </source>
</evidence>
<sequence length="149" mass="17136">MESYANPQIFFYYCNKNSKVTKKEMKEIQRRVQTKISADRSKFLDLTVLCSICLSYSKLRDMCDFIEEKVVPDDDDVDPGSRKIEIDTLSIELLEKSGDITDKSQNLEPNPKLLLKSSPKIAESVTHLKSNWEDMFISLQHLRALSGRA</sequence>
<comment type="caution">
    <text evidence="1">The sequence shown here is derived from an EMBL/GenBank/DDBJ whole genome shotgun (WGS) entry which is preliminary data.</text>
</comment>
<dbReference type="EMBL" id="BEXD01003334">
    <property type="protein sequence ID" value="GBC00874.1"/>
    <property type="molecule type" value="Genomic_DNA"/>
</dbReference>
<keyword evidence="2" id="KW-1185">Reference proteome</keyword>
<gene>
    <name evidence="1" type="ORF">RclHR1_00040025</name>
</gene>
<dbReference type="AlphaFoldDB" id="A0A2Z6RFK9"/>
<reference evidence="1 2" key="1">
    <citation type="submission" date="2017-11" db="EMBL/GenBank/DDBJ databases">
        <title>The genome of Rhizophagus clarus HR1 reveals common genetic basis of auxotrophy among arbuscular mycorrhizal fungi.</title>
        <authorList>
            <person name="Kobayashi Y."/>
        </authorList>
    </citation>
    <scope>NUCLEOTIDE SEQUENCE [LARGE SCALE GENOMIC DNA]</scope>
    <source>
        <strain evidence="1 2">HR1</strain>
    </source>
</reference>
<organism evidence="1 2">
    <name type="scientific">Rhizophagus clarus</name>
    <dbReference type="NCBI Taxonomy" id="94130"/>
    <lineage>
        <taxon>Eukaryota</taxon>
        <taxon>Fungi</taxon>
        <taxon>Fungi incertae sedis</taxon>
        <taxon>Mucoromycota</taxon>
        <taxon>Glomeromycotina</taxon>
        <taxon>Glomeromycetes</taxon>
        <taxon>Glomerales</taxon>
        <taxon>Glomeraceae</taxon>
        <taxon>Rhizophagus</taxon>
    </lineage>
</organism>